<dbReference type="Proteomes" id="UP000027093">
    <property type="component" value="Chromosome"/>
</dbReference>
<protein>
    <recommendedName>
        <fullName evidence="4">DUF1326 domain-containing protein</fullName>
    </recommendedName>
</protein>
<dbReference type="AlphaFoldDB" id="A0A060HRS9"/>
<gene>
    <name evidence="2" type="ORF">NVIE_016350</name>
</gene>
<accession>A0A060HRS9</accession>
<evidence type="ECO:0000256" key="1">
    <source>
        <dbReference type="SAM" id="MobiDB-lite"/>
    </source>
</evidence>
<proteinExistence type="predicted"/>
<dbReference type="PIRSF" id="PIRSF033303">
    <property type="entry name" value="UCP033303"/>
    <property type="match status" value="1"/>
</dbReference>
<dbReference type="InterPro" id="IPR009758">
    <property type="entry name" value="DUF1326"/>
</dbReference>
<dbReference type="Pfam" id="PF07040">
    <property type="entry name" value="DUF1326"/>
    <property type="match status" value="1"/>
</dbReference>
<evidence type="ECO:0000313" key="3">
    <source>
        <dbReference type="Proteomes" id="UP000027093"/>
    </source>
</evidence>
<evidence type="ECO:0008006" key="4">
    <source>
        <dbReference type="Google" id="ProtNLM"/>
    </source>
</evidence>
<evidence type="ECO:0000313" key="2">
    <source>
        <dbReference type="EMBL" id="AIC15887.1"/>
    </source>
</evidence>
<keyword evidence="3" id="KW-1185">Reference proteome</keyword>
<dbReference type="HOGENOM" id="CLU_092801_0_0_2"/>
<name>A0A060HRS9_9ARCH</name>
<feature type="region of interest" description="Disordered" evidence="1">
    <location>
        <begin position="162"/>
        <end position="188"/>
    </location>
</feature>
<dbReference type="KEGG" id="nvn:NVIE_016350"/>
<organism evidence="2 3">
    <name type="scientific">Nitrososphaera viennensis EN76</name>
    <dbReference type="NCBI Taxonomy" id="926571"/>
    <lineage>
        <taxon>Archaea</taxon>
        <taxon>Nitrososphaerota</taxon>
        <taxon>Nitrososphaeria</taxon>
        <taxon>Nitrososphaerales</taxon>
        <taxon>Nitrososphaeraceae</taxon>
        <taxon>Nitrososphaera</taxon>
    </lineage>
</organism>
<sequence length="223" mass="24315">MLKMTRTVPNCMSADIPKWKASGDWFDVCKCNIPCPCTFAQAPSYGDCEGILAYHIKNGHYGETKLDGLNALFVGGFKGNIWAGEAKATMGFFFDERANEKQREALQMIFTGKAGGFMGELAKVFGEDRGTEFVPIKFEIAEDLAYWSAEIPGRVSARGEALTGPMTPPGKRVQTLNAPGSETGPGTVATWGRAVADEVDAMGFKWDWKGRSSKHIPFDWAGP</sequence>
<dbReference type="EMBL" id="CP007536">
    <property type="protein sequence ID" value="AIC15887.1"/>
    <property type="molecule type" value="Genomic_DNA"/>
</dbReference>
<dbReference type="STRING" id="926571.NVIE_016350"/>
<reference evidence="2 3" key="1">
    <citation type="journal article" date="2014" name="Int. J. Syst. Evol. Microbiol.">
        <title>Nitrososphaera viennensis gen. nov., sp. nov., an aerobic and mesophilic, ammonia-oxidizing archaeon from soil and a member of the archaeal phylum Thaumarchaeota.</title>
        <authorList>
            <person name="Stieglmeier M."/>
            <person name="Klingl A."/>
            <person name="Alves R.J."/>
            <person name="Rittmann S.K."/>
            <person name="Melcher M."/>
            <person name="Leisch N."/>
            <person name="Schleper C."/>
        </authorList>
    </citation>
    <scope>NUCLEOTIDE SEQUENCE [LARGE SCALE GENOMIC DNA]</scope>
    <source>
        <strain evidence="2">EN76</strain>
    </source>
</reference>
<dbReference type="InterPro" id="IPR014581">
    <property type="entry name" value="UCP033303"/>
</dbReference>